<feature type="transmembrane region" description="Helical" evidence="1">
    <location>
        <begin position="164"/>
        <end position="186"/>
    </location>
</feature>
<protein>
    <submittedName>
        <fullName evidence="2">Uncharacterized protein</fullName>
    </submittedName>
</protein>
<comment type="caution">
    <text evidence="2">The sequence shown here is derived from an EMBL/GenBank/DDBJ whole genome shotgun (WGS) entry which is preliminary data.</text>
</comment>
<feature type="transmembrane region" description="Helical" evidence="1">
    <location>
        <begin position="12"/>
        <end position="33"/>
    </location>
</feature>
<name>A0A7C2PG18_9PLAN</name>
<accession>A0A7C2PG18</accession>
<keyword evidence="1" id="KW-0472">Membrane</keyword>
<dbReference type="EMBL" id="DSOK01000131">
    <property type="protein sequence ID" value="HEN14697.1"/>
    <property type="molecule type" value="Genomic_DNA"/>
</dbReference>
<reference evidence="2" key="1">
    <citation type="journal article" date="2020" name="mSystems">
        <title>Genome- and Community-Level Interaction Insights into Carbon Utilization and Element Cycling Functions of Hydrothermarchaeota in Hydrothermal Sediment.</title>
        <authorList>
            <person name="Zhou Z."/>
            <person name="Liu Y."/>
            <person name="Xu W."/>
            <person name="Pan J."/>
            <person name="Luo Z.H."/>
            <person name="Li M."/>
        </authorList>
    </citation>
    <scope>NUCLEOTIDE SEQUENCE [LARGE SCALE GENOMIC DNA]</scope>
    <source>
        <strain evidence="2">SpSt-339</strain>
    </source>
</reference>
<gene>
    <name evidence="2" type="ORF">ENQ76_04415</name>
</gene>
<proteinExistence type="predicted"/>
<sequence length="212" mass="23638">MQTLLRFMEYATYPFLGVSLLLWVGMGFGAAFVTDFTVENRSDLPVVVTPIGAVGAAGHRVPLPTRLFRFPPLPSWQRGGYRLRSGESVTIRYDMDDINISEIVVATDVGPRRQLVVDPNPSANRYHGPVQQRYVIENVEGLEPVTAPVLEAANAAQRQGNGAMVMYSLLIAPWLAYAAVFSARFVCMRRQRNNQPVMIPSESERSDRRSPQ</sequence>
<organism evidence="2">
    <name type="scientific">Schlesneria paludicola</name>
    <dbReference type="NCBI Taxonomy" id="360056"/>
    <lineage>
        <taxon>Bacteria</taxon>
        <taxon>Pseudomonadati</taxon>
        <taxon>Planctomycetota</taxon>
        <taxon>Planctomycetia</taxon>
        <taxon>Planctomycetales</taxon>
        <taxon>Planctomycetaceae</taxon>
        <taxon>Schlesneria</taxon>
    </lineage>
</organism>
<evidence type="ECO:0000256" key="1">
    <source>
        <dbReference type="SAM" id="Phobius"/>
    </source>
</evidence>
<evidence type="ECO:0000313" key="2">
    <source>
        <dbReference type="EMBL" id="HEN14697.1"/>
    </source>
</evidence>
<dbReference type="AlphaFoldDB" id="A0A7C2PG18"/>
<keyword evidence="1" id="KW-0812">Transmembrane</keyword>
<keyword evidence="1" id="KW-1133">Transmembrane helix</keyword>